<name>A0A941EPH5_9ACTN</name>
<dbReference type="GO" id="GO:0003677">
    <property type="term" value="F:DNA binding"/>
    <property type="evidence" value="ECO:0007669"/>
    <property type="project" value="UniProtKB-KW"/>
</dbReference>
<keyword evidence="2" id="KW-0805">Transcription regulation</keyword>
<comment type="similarity">
    <text evidence="1">Belongs to the BlaI transcriptional regulatory family.</text>
</comment>
<dbReference type="SUPFAM" id="SSF46785">
    <property type="entry name" value="Winged helix' DNA-binding domain"/>
    <property type="match status" value="1"/>
</dbReference>
<dbReference type="GO" id="GO:0045892">
    <property type="term" value="P:negative regulation of DNA-templated transcription"/>
    <property type="evidence" value="ECO:0007669"/>
    <property type="project" value="InterPro"/>
</dbReference>
<evidence type="ECO:0000256" key="5">
    <source>
        <dbReference type="SAM" id="MobiDB-lite"/>
    </source>
</evidence>
<accession>A0A941EPH5</accession>
<dbReference type="AlphaFoldDB" id="A0A941EPH5"/>
<keyword evidence="7" id="KW-1185">Reference proteome</keyword>
<gene>
    <name evidence="6" type="ORF">KDL01_15745</name>
</gene>
<dbReference type="InterPro" id="IPR036390">
    <property type="entry name" value="WH_DNA-bd_sf"/>
</dbReference>
<dbReference type="Gene3D" id="6.10.140.850">
    <property type="match status" value="1"/>
</dbReference>
<comment type="caution">
    <text evidence="6">The sequence shown here is derived from an EMBL/GenBank/DDBJ whole genome shotgun (WGS) entry which is preliminary data.</text>
</comment>
<feature type="region of interest" description="Disordered" evidence="5">
    <location>
        <begin position="143"/>
        <end position="171"/>
    </location>
</feature>
<reference evidence="6" key="1">
    <citation type="submission" date="2021-04" db="EMBL/GenBank/DDBJ databases">
        <title>Genome based classification of Actinospica acidithermotolerans sp. nov., an actinobacterium isolated from an Indonesian hot spring.</title>
        <authorList>
            <person name="Kusuma A.B."/>
            <person name="Putra K.E."/>
            <person name="Nafisah S."/>
            <person name="Loh J."/>
            <person name="Nouioui I."/>
            <person name="Goodfellow M."/>
        </authorList>
    </citation>
    <scope>NUCLEOTIDE SEQUENCE</scope>
    <source>
        <strain evidence="6">CSCA 57</strain>
    </source>
</reference>
<evidence type="ECO:0000313" key="6">
    <source>
        <dbReference type="EMBL" id="MBR7834728.1"/>
    </source>
</evidence>
<evidence type="ECO:0000256" key="3">
    <source>
        <dbReference type="ARBA" id="ARBA00023125"/>
    </source>
</evidence>
<evidence type="ECO:0000313" key="7">
    <source>
        <dbReference type="Proteomes" id="UP000675781"/>
    </source>
</evidence>
<keyword evidence="3" id="KW-0238">DNA-binding</keyword>
<evidence type="ECO:0000256" key="2">
    <source>
        <dbReference type="ARBA" id="ARBA00023015"/>
    </source>
</evidence>
<protein>
    <submittedName>
        <fullName evidence="6">BlaI/MecI/CopY family transcriptional regulator</fullName>
    </submittedName>
</protein>
<dbReference type="EMBL" id="JAGSOG010000068">
    <property type="protein sequence ID" value="MBR7834728.1"/>
    <property type="molecule type" value="Genomic_DNA"/>
</dbReference>
<keyword evidence="4" id="KW-0804">Transcription</keyword>
<dbReference type="Proteomes" id="UP000675781">
    <property type="component" value="Unassembled WGS sequence"/>
</dbReference>
<dbReference type="Gene3D" id="1.10.10.10">
    <property type="entry name" value="Winged helix-like DNA-binding domain superfamily/Winged helix DNA-binding domain"/>
    <property type="match status" value="1"/>
</dbReference>
<evidence type="ECO:0000256" key="1">
    <source>
        <dbReference type="ARBA" id="ARBA00011046"/>
    </source>
</evidence>
<sequence>MPVRRFGELESVVMERIWRLGRPVVVRDVYEDLKAERAIAYTTVMTVMDKLHSKGWLRRESRGRAYEYEAVAAKEAYTARLMRDALATSENQAAAFVHFLGQLTEQETRALQAALEICPPAQPTADDADAAASDTPAADASGIAAAAAAATAAPAEPGDPAAPAGASSSAD</sequence>
<dbReference type="InterPro" id="IPR036388">
    <property type="entry name" value="WH-like_DNA-bd_sf"/>
</dbReference>
<organism evidence="6 7">
    <name type="scientific">Actinospica durhamensis</name>
    <dbReference type="NCBI Taxonomy" id="1508375"/>
    <lineage>
        <taxon>Bacteria</taxon>
        <taxon>Bacillati</taxon>
        <taxon>Actinomycetota</taxon>
        <taxon>Actinomycetes</taxon>
        <taxon>Catenulisporales</taxon>
        <taxon>Actinospicaceae</taxon>
        <taxon>Actinospica</taxon>
    </lineage>
</organism>
<evidence type="ECO:0000256" key="4">
    <source>
        <dbReference type="ARBA" id="ARBA00023163"/>
    </source>
</evidence>
<proteinExistence type="inferred from homology"/>
<dbReference type="Pfam" id="PF03965">
    <property type="entry name" value="Penicillinase_R"/>
    <property type="match status" value="1"/>
</dbReference>
<dbReference type="InterPro" id="IPR005650">
    <property type="entry name" value="BlaI_family"/>
</dbReference>